<gene>
    <name evidence="2" type="ORF">NEILACOT_04508</name>
</gene>
<feature type="compositionally biased region" description="Polar residues" evidence="1">
    <location>
        <begin position="1"/>
        <end position="10"/>
    </location>
</feature>
<sequence>MKWQFQNNQMPPVPKPTNWPMPSKTKPANIDRTVKQNAV</sequence>
<dbReference type="Proteomes" id="UP000003843">
    <property type="component" value="Unassembled WGS sequence"/>
</dbReference>
<proteinExistence type="predicted"/>
<reference evidence="2 3" key="1">
    <citation type="submission" date="2009-10" db="EMBL/GenBank/DDBJ databases">
        <authorList>
            <person name="Weinstock G."/>
            <person name="Sodergren E."/>
            <person name="Clifton S."/>
            <person name="Fulton L."/>
            <person name="Fulton B."/>
            <person name="Courtney L."/>
            <person name="Fronick C."/>
            <person name="Harrison M."/>
            <person name="Strong C."/>
            <person name="Farmer C."/>
            <person name="Delahaunty K."/>
            <person name="Markovic C."/>
            <person name="Hall O."/>
            <person name="Minx P."/>
            <person name="Tomlinson C."/>
            <person name="Mitreva M."/>
            <person name="Nelson J."/>
            <person name="Hou S."/>
            <person name="Wollam A."/>
            <person name="Pepin K.H."/>
            <person name="Johnson M."/>
            <person name="Bhonagiri V."/>
            <person name="Nash W.E."/>
            <person name="Warren W."/>
            <person name="Chinwalla A."/>
            <person name="Mardis E.R."/>
            <person name="Wilson R.K."/>
        </authorList>
    </citation>
    <scope>NUCLEOTIDE SEQUENCE [LARGE SCALE GENOMIC DNA]</scope>
    <source>
        <strain evidence="2 3">ATCC 23970</strain>
    </source>
</reference>
<evidence type="ECO:0000313" key="2">
    <source>
        <dbReference type="EMBL" id="EEZ75408.1"/>
    </source>
</evidence>
<evidence type="ECO:0000256" key="1">
    <source>
        <dbReference type="SAM" id="MobiDB-lite"/>
    </source>
</evidence>
<organism evidence="2 3">
    <name type="scientific">Neisseria lactamica ATCC 23970</name>
    <dbReference type="NCBI Taxonomy" id="546265"/>
    <lineage>
        <taxon>Bacteria</taxon>
        <taxon>Pseudomonadati</taxon>
        <taxon>Pseudomonadota</taxon>
        <taxon>Betaproteobacteria</taxon>
        <taxon>Neisseriales</taxon>
        <taxon>Neisseriaceae</taxon>
        <taxon>Neisseria</taxon>
    </lineage>
</organism>
<protein>
    <submittedName>
        <fullName evidence="2">Uncharacterized protein</fullName>
    </submittedName>
</protein>
<comment type="caution">
    <text evidence="2">The sequence shown here is derived from an EMBL/GenBank/DDBJ whole genome shotgun (WGS) entry which is preliminary data.</text>
</comment>
<evidence type="ECO:0000313" key="3">
    <source>
        <dbReference type="Proteomes" id="UP000003843"/>
    </source>
</evidence>
<dbReference type="AlphaFoldDB" id="D0WAD9"/>
<name>D0WAD9_NEILA</name>
<dbReference type="EMBL" id="ACEQ02000017">
    <property type="protein sequence ID" value="EEZ75408.1"/>
    <property type="molecule type" value="Genomic_DNA"/>
</dbReference>
<accession>D0WAD9</accession>
<feature type="region of interest" description="Disordered" evidence="1">
    <location>
        <begin position="1"/>
        <end position="39"/>
    </location>
</feature>